<dbReference type="AlphaFoldDB" id="A0AAX6HGA4"/>
<gene>
    <name evidence="2" type="ORF">M6B38_312580</name>
</gene>
<feature type="compositionally biased region" description="Gly residues" evidence="1">
    <location>
        <begin position="192"/>
        <end position="206"/>
    </location>
</feature>
<sequence>MTTPKASPSGNQFSAWNKTAENNDAGKEACGAGGGWGSIKQFDDKKASDGNGAPGVGGNWDRAKPFNANQLSDWSSREKKDWSSGKPLGEAPAGNVSDDAYAGGGDSWSKPGLLGARPAETNNWNEARSSGWKQNSPASEGKAGTNDGNWSKPKTFSGGNQSSGWGNDKGESWTKPNSIGGQSSWSDHTDGFNGGEGGDQSGGWGRGRNDQSCGGRGNSFSGRGRGRGRNLGGCRWSGGRGGNQEGNGSGDQPEFFSRGNTFASGQSSSWNQAGFASGGGSWNQGNESAGEHTGKNAGETADKGSWDSWKSESGKQTGGWAKQDSKAFEAPAADGSNKSGGGNWDQPKQSGNSGGSRTSGGWNTSAVTAKEDGGIGSSSKEADIGGDGSAWEKKAAGSWGNPKDGNIGGKGGW</sequence>
<feature type="compositionally biased region" description="Polar residues" evidence="1">
    <location>
        <begin position="146"/>
        <end position="165"/>
    </location>
</feature>
<feature type="compositionally biased region" description="Polar residues" evidence="1">
    <location>
        <begin position="258"/>
        <end position="274"/>
    </location>
</feature>
<feature type="compositionally biased region" description="Polar residues" evidence="1">
    <location>
        <begin position="174"/>
        <end position="186"/>
    </location>
</feature>
<reference evidence="2" key="1">
    <citation type="journal article" date="2023" name="GigaByte">
        <title>Genome assembly of the bearded iris, Iris pallida Lam.</title>
        <authorList>
            <person name="Bruccoleri R.E."/>
            <person name="Oakeley E.J."/>
            <person name="Faust A.M.E."/>
            <person name="Altorfer M."/>
            <person name="Dessus-Babus S."/>
            <person name="Burckhardt D."/>
            <person name="Oertli M."/>
            <person name="Naumann U."/>
            <person name="Petersen F."/>
            <person name="Wong J."/>
        </authorList>
    </citation>
    <scope>NUCLEOTIDE SEQUENCE</scope>
    <source>
        <strain evidence="2">GSM-AAB239-AS_SAM_17_03QT</strain>
    </source>
</reference>
<feature type="compositionally biased region" description="Polar residues" evidence="1">
    <location>
        <begin position="120"/>
        <end position="138"/>
    </location>
</feature>
<feature type="compositionally biased region" description="Gly residues" evidence="1">
    <location>
        <begin position="229"/>
        <end position="249"/>
    </location>
</feature>
<accession>A0AAX6HGA4</accession>
<dbReference type="EMBL" id="JANAVB010009596">
    <property type="protein sequence ID" value="KAJ6840080.1"/>
    <property type="molecule type" value="Genomic_DNA"/>
</dbReference>
<organism evidence="2 3">
    <name type="scientific">Iris pallida</name>
    <name type="common">Sweet iris</name>
    <dbReference type="NCBI Taxonomy" id="29817"/>
    <lineage>
        <taxon>Eukaryota</taxon>
        <taxon>Viridiplantae</taxon>
        <taxon>Streptophyta</taxon>
        <taxon>Embryophyta</taxon>
        <taxon>Tracheophyta</taxon>
        <taxon>Spermatophyta</taxon>
        <taxon>Magnoliopsida</taxon>
        <taxon>Liliopsida</taxon>
        <taxon>Asparagales</taxon>
        <taxon>Iridaceae</taxon>
        <taxon>Iridoideae</taxon>
        <taxon>Irideae</taxon>
        <taxon>Iris</taxon>
    </lineage>
</organism>
<keyword evidence="3" id="KW-1185">Reference proteome</keyword>
<feature type="compositionally biased region" description="Basic and acidic residues" evidence="1">
    <location>
        <begin position="289"/>
        <end position="313"/>
    </location>
</feature>
<evidence type="ECO:0000313" key="2">
    <source>
        <dbReference type="EMBL" id="KAJ6840080.1"/>
    </source>
</evidence>
<comment type="caution">
    <text evidence="2">The sequence shown here is derived from an EMBL/GenBank/DDBJ whole genome shotgun (WGS) entry which is preliminary data.</text>
</comment>
<dbReference type="Proteomes" id="UP001140949">
    <property type="component" value="Unassembled WGS sequence"/>
</dbReference>
<feature type="region of interest" description="Disordered" evidence="1">
    <location>
        <begin position="1"/>
        <end position="413"/>
    </location>
</feature>
<proteinExistence type="predicted"/>
<name>A0AAX6HGA4_IRIPA</name>
<reference evidence="2" key="2">
    <citation type="submission" date="2023-04" db="EMBL/GenBank/DDBJ databases">
        <authorList>
            <person name="Bruccoleri R.E."/>
            <person name="Oakeley E.J."/>
            <person name="Faust A.-M."/>
            <person name="Dessus-Babus S."/>
            <person name="Altorfer M."/>
            <person name="Burckhardt D."/>
            <person name="Oertli M."/>
            <person name="Naumann U."/>
            <person name="Petersen F."/>
            <person name="Wong J."/>
        </authorList>
    </citation>
    <scope>NUCLEOTIDE SEQUENCE</scope>
    <source>
        <strain evidence="2">GSM-AAB239-AS_SAM_17_03QT</strain>
        <tissue evidence="2">Leaf</tissue>
    </source>
</reference>
<feature type="compositionally biased region" description="Polar residues" evidence="1">
    <location>
        <begin position="1"/>
        <end position="22"/>
    </location>
</feature>
<protein>
    <submittedName>
        <fullName evidence="2">Protein RNA-directed DNA methylation 3 isoform X2</fullName>
    </submittedName>
</protein>
<evidence type="ECO:0000313" key="3">
    <source>
        <dbReference type="Proteomes" id="UP001140949"/>
    </source>
</evidence>
<evidence type="ECO:0000256" key="1">
    <source>
        <dbReference type="SAM" id="MobiDB-lite"/>
    </source>
</evidence>